<sequence length="358" mass="40161">MLVKRSLTLLCLLTVVLTMTGCSTPTPYKVSSQYDSITLYYQKQQASEDLPTLVSEDNSRWYGRDIGSNRYKYTLNKSVSGQCFKLMPKDDPYGKPIHRCIKNPLPNQHAKLIAEKSEIEQKIAHYQKQYPSDIQSLLRSLNRNPAYQNNRCMLIAAQSTPQRPRTICDDPDALQKAQISCLAPLGSKACQYALKEERKRKGKRASKTELFLAGNACSSMISQRISGGEIGLGLVESAADAIGDGQGGFFDGLSALLESAAMATRIASAYSCFDGLMPSCEGKIERWKEQVRTIQQKPYKLRDQCKYIAKRLSESQQKFAHVKASIRKLEKQLDNNRKQRAELEQDSILLVLKSTDSL</sequence>
<protein>
    <submittedName>
        <fullName evidence="3">Uncharacterized protein</fullName>
    </submittedName>
</protein>
<dbReference type="PATRIC" id="fig|1129367.4.peg.265"/>
<feature type="signal peptide" evidence="2">
    <location>
        <begin position="1"/>
        <end position="20"/>
    </location>
</feature>
<dbReference type="AlphaFoldDB" id="A0A0F6AIF6"/>
<organism evidence="3 4">
    <name type="scientific">Pseudoalteromonas luteoviolacea S4054</name>
    <dbReference type="NCBI Taxonomy" id="1129367"/>
    <lineage>
        <taxon>Bacteria</taxon>
        <taxon>Pseudomonadati</taxon>
        <taxon>Pseudomonadota</taxon>
        <taxon>Gammaproteobacteria</taxon>
        <taxon>Alteromonadales</taxon>
        <taxon>Pseudoalteromonadaceae</taxon>
        <taxon>Pseudoalteromonas</taxon>
    </lineage>
</organism>
<accession>A0A0F6AIF6</accession>
<dbReference type="PROSITE" id="PS51257">
    <property type="entry name" value="PROKAR_LIPOPROTEIN"/>
    <property type="match status" value="1"/>
</dbReference>
<evidence type="ECO:0000256" key="1">
    <source>
        <dbReference type="SAM" id="Coils"/>
    </source>
</evidence>
<proteinExistence type="predicted"/>
<gene>
    <name evidence="3" type="ORF">N479_25290</name>
</gene>
<feature type="chain" id="PRO_5002499073" evidence="2">
    <location>
        <begin position="21"/>
        <end position="358"/>
    </location>
</feature>
<keyword evidence="2" id="KW-0732">Signal</keyword>
<name>A0A0F6AIF6_9GAMM</name>
<evidence type="ECO:0000256" key="2">
    <source>
        <dbReference type="SAM" id="SignalP"/>
    </source>
</evidence>
<reference evidence="3 4" key="1">
    <citation type="journal article" date="2015" name="BMC Genomics">
        <title>Genome mining reveals unlocked bioactive potential of marine Gram-negative bacteria.</title>
        <authorList>
            <person name="Machado H."/>
            <person name="Sonnenschein E.C."/>
            <person name="Melchiorsen J."/>
            <person name="Gram L."/>
        </authorList>
    </citation>
    <scope>NUCLEOTIDE SEQUENCE [LARGE SCALE GENOMIC DNA]</scope>
    <source>
        <strain evidence="3 4">S4054</strain>
    </source>
</reference>
<comment type="caution">
    <text evidence="3">The sequence shown here is derived from an EMBL/GenBank/DDBJ whole genome shotgun (WGS) entry which is preliminary data.</text>
</comment>
<dbReference type="EMBL" id="AUXW01000016">
    <property type="protein sequence ID" value="KKE85676.1"/>
    <property type="molecule type" value="Genomic_DNA"/>
</dbReference>
<dbReference type="RefSeq" id="WP_046354173.1">
    <property type="nucleotide sequence ID" value="NZ_AUXW01000016.1"/>
</dbReference>
<evidence type="ECO:0000313" key="4">
    <source>
        <dbReference type="Proteomes" id="UP000033434"/>
    </source>
</evidence>
<dbReference type="Proteomes" id="UP000033434">
    <property type="component" value="Unassembled WGS sequence"/>
</dbReference>
<feature type="coiled-coil region" evidence="1">
    <location>
        <begin position="312"/>
        <end position="346"/>
    </location>
</feature>
<evidence type="ECO:0000313" key="3">
    <source>
        <dbReference type="EMBL" id="KKE85676.1"/>
    </source>
</evidence>
<keyword evidence="1" id="KW-0175">Coiled coil</keyword>